<keyword evidence="3" id="KW-0378">Hydrolase</keyword>
<comment type="caution">
    <text evidence="3">The sequence shown here is derived from an EMBL/GenBank/DDBJ whole genome shotgun (WGS) entry which is preliminary data.</text>
</comment>
<evidence type="ECO:0000313" key="4">
    <source>
        <dbReference type="Proteomes" id="UP000738349"/>
    </source>
</evidence>
<dbReference type="OrthoDB" id="10036721at2759"/>
<feature type="chain" id="PRO_5040138075" evidence="1">
    <location>
        <begin position="19"/>
        <end position="803"/>
    </location>
</feature>
<feature type="domain" description="Alpha-L-rhamnosidase C-terminal" evidence="2">
    <location>
        <begin position="723"/>
        <end position="794"/>
    </location>
</feature>
<protein>
    <submittedName>
        <fullName evidence="3">Six-hairpin glycosidase-like protein</fullName>
    </submittedName>
</protein>
<dbReference type="InterPro" id="IPR012341">
    <property type="entry name" value="6hp_glycosidase-like_sf"/>
</dbReference>
<evidence type="ECO:0000313" key="3">
    <source>
        <dbReference type="EMBL" id="KAH7161092.1"/>
    </source>
</evidence>
<reference evidence="3" key="1">
    <citation type="journal article" date="2021" name="Nat. Commun.">
        <title>Genetic determinants of endophytism in the Arabidopsis root mycobiome.</title>
        <authorList>
            <person name="Mesny F."/>
            <person name="Miyauchi S."/>
            <person name="Thiergart T."/>
            <person name="Pickel B."/>
            <person name="Atanasova L."/>
            <person name="Karlsson M."/>
            <person name="Huettel B."/>
            <person name="Barry K.W."/>
            <person name="Haridas S."/>
            <person name="Chen C."/>
            <person name="Bauer D."/>
            <person name="Andreopoulos W."/>
            <person name="Pangilinan J."/>
            <person name="LaButti K."/>
            <person name="Riley R."/>
            <person name="Lipzen A."/>
            <person name="Clum A."/>
            <person name="Drula E."/>
            <person name="Henrissat B."/>
            <person name="Kohler A."/>
            <person name="Grigoriev I.V."/>
            <person name="Martin F.M."/>
            <person name="Hacquard S."/>
        </authorList>
    </citation>
    <scope>NUCLEOTIDE SEQUENCE</scope>
    <source>
        <strain evidence="3">MPI-CAGE-AT-0147</strain>
    </source>
</reference>
<name>A0A9P9JGW6_9HYPO</name>
<dbReference type="InterPro" id="IPR008928">
    <property type="entry name" value="6-hairpin_glycosidase_sf"/>
</dbReference>
<dbReference type="Gene3D" id="2.60.420.10">
    <property type="entry name" value="Maltose phosphorylase, domain 3"/>
    <property type="match status" value="1"/>
</dbReference>
<keyword evidence="1" id="KW-0732">Signal</keyword>
<feature type="signal peptide" evidence="1">
    <location>
        <begin position="1"/>
        <end position="18"/>
    </location>
</feature>
<evidence type="ECO:0000259" key="2">
    <source>
        <dbReference type="Pfam" id="PF17390"/>
    </source>
</evidence>
<dbReference type="GO" id="GO:0005975">
    <property type="term" value="P:carbohydrate metabolic process"/>
    <property type="evidence" value="ECO:0007669"/>
    <property type="project" value="InterPro"/>
</dbReference>
<keyword evidence="4" id="KW-1185">Reference proteome</keyword>
<accession>A0A9P9JGW6</accession>
<dbReference type="EMBL" id="JAGMUV010000004">
    <property type="protein sequence ID" value="KAH7161092.1"/>
    <property type="molecule type" value="Genomic_DNA"/>
</dbReference>
<dbReference type="Pfam" id="PF17390">
    <property type="entry name" value="Bac_rhamnosid_C"/>
    <property type="match status" value="1"/>
</dbReference>
<dbReference type="PANTHER" id="PTHR34987:SF4">
    <property type="entry name" value="ALPHA-L-RHAMNOSIDASE C-TERMINAL DOMAIN-CONTAINING PROTEIN"/>
    <property type="match status" value="1"/>
</dbReference>
<dbReference type="AlphaFoldDB" id="A0A9P9JGW6"/>
<dbReference type="Gene3D" id="1.50.10.10">
    <property type="match status" value="2"/>
</dbReference>
<proteinExistence type="predicted"/>
<gene>
    <name evidence="3" type="ORF">EDB81DRAFT_924438</name>
</gene>
<sequence length="803" mass="86955">MSTFRILAWLLSLTLASAAALDERSHDIYDAEAVFHPVGIAVGTGYSSQTSGVKPFKLTSASSFATIDYGTERAGWPFFDVVKVDRPLQIEVKYSEAFPDLQVSGSDGPFVFNVGQANTFRVETFNITKPGRYSSFLLQGGQRWQSIQLLTAGTITFSKVGLDASIDTAESDDLPGKFSSSDGVLNEIWNLGTRATIASCLDKGSQRAIWEVDSKKGVRITNQRPAQTTKAIGFTSYTLEFDAFIERGGLWWSVAHSFGILGGLHLQLVGELPRDKTFVNTNKTLTPANTISLAKGYAFVNQTTVTSYLMDTFKVPFSVKENTWYRIKTVLDPDGLLSVSINKKLVFKATLADYYVGGGSITQTGSFGFGAWQDHVAYFRNVVVTDTANGSTLYTNSLKHQDVLAEYGTGPNLASVCLDGPKRDRLVWLGDFYHTARIIGASTGRFDHSTGTLDFLLKSQIENGQLSINPALGYDPSIASAFAPTGSYFLEDYQALGFLSFYHYIRHTNDVDYAQKTWAQWQKQLDWLLGKISSTDGLVHFGSAFLGGADGGSAVSCLSAETLYTASDVATAIGKKTAAANAFTVAGTAFCVTAGIASNKQVSSAVSALDDLQLGFGYKDSSNDDPETTDLNISPNTNGFLLPAILAAKDWKRASELIYGVWGGMMENPETNTGASWEYITPQGKPGLGAYTSLGHPWGGAATYILTEWVAGLRTANGIDGFGYKNWIVGPDLGVYMGLEHASATVPLFPSGRISVNWKFSKGGRMSVEVRAPKNTKGVFKLGNTKKVLEGKSKYSFTIQTHR</sequence>
<organism evidence="3 4">
    <name type="scientific">Dactylonectria macrodidyma</name>
    <dbReference type="NCBI Taxonomy" id="307937"/>
    <lineage>
        <taxon>Eukaryota</taxon>
        <taxon>Fungi</taxon>
        <taxon>Dikarya</taxon>
        <taxon>Ascomycota</taxon>
        <taxon>Pezizomycotina</taxon>
        <taxon>Sordariomycetes</taxon>
        <taxon>Hypocreomycetidae</taxon>
        <taxon>Hypocreales</taxon>
        <taxon>Nectriaceae</taxon>
        <taxon>Dactylonectria</taxon>
    </lineage>
</organism>
<dbReference type="PANTHER" id="PTHR34987">
    <property type="entry name" value="C, PUTATIVE (AFU_ORTHOLOGUE AFUA_3G02880)-RELATED"/>
    <property type="match status" value="1"/>
</dbReference>
<dbReference type="SUPFAM" id="SSF48208">
    <property type="entry name" value="Six-hairpin glycosidases"/>
    <property type="match status" value="1"/>
</dbReference>
<dbReference type="GO" id="GO:0016798">
    <property type="term" value="F:hydrolase activity, acting on glycosyl bonds"/>
    <property type="evidence" value="ECO:0007669"/>
    <property type="project" value="UniProtKB-KW"/>
</dbReference>
<evidence type="ECO:0000256" key="1">
    <source>
        <dbReference type="SAM" id="SignalP"/>
    </source>
</evidence>
<dbReference type="InterPro" id="IPR035398">
    <property type="entry name" value="Bac_rhamnosid_C"/>
</dbReference>
<dbReference type="Proteomes" id="UP000738349">
    <property type="component" value="Unassembled WGS sequence"/>
</dbReference>
<keyword evidence="3" id="KW-0326">Glycosidase</keyword>